<evidence type="ECO:0000313" key="3">
    <source>
        <dbReference type="Proteomes" id="UP000281738"/>
    </source>
</evidence>
<accession>A0A3N2CYI1</accession>
<reference evidence="2 3" key="1">
    <citation type="submission" date="2018-11" db="EMBL/GenBank/DDBJ databases">
        <title>Sequencing the genomes of 1000 actinobacteria strains.</title>
        <authorList>
            <person name="Klenk H.-P."/>
        </authorList>
    </citation>
    <scope>NUCLEOTIDE SEQUENCE [LARGE SCALE GENOMIC DNA]</scope>
    <source>
        <strain evidence="2 3">DSM 12652</strain>
    </source>
</reference>
<evidence type="ECO:0000256" key="1">
    <source>
        <dbReference type="SAM" id="MobiDB-lite"/>
    </source>
</evidence>
<dbReference type="Proteomes" id="UP000281738">
    <property type="component" value="Unassembled WGS sequence"/>
</dbReference>
<proteinExistence type="predicted"/>
<keyword evidence="3" id="KW-1185">Reference proteome</keyword>
<comment type="caution">
    <text evidence="2">The sequence shown here is derived from an EMBL/GenBank/DDBJ whole genome shotgun (WGS) entry which is preliminary data.</text>
</comment>
<organism evidence="2 3">
    <name type="scientific">Nocardioides aurantiacus</name>
    <dbReference type="NCBI Taxonomy" id="86796"/>
    <lineage>
        <taxon>Bacteria</taxon>
        <taxon>Bacillati</taxon>
        <taxon>Actinomycetota</taxon>
        <taxon>Actinomycetes</taxon>
        <taxon>Propionibacteriales</taxon>
        <taxon>Nocardioidaceae</taxon>
        <taxon>Nocardioides</taxon>
    </lineage>
</organism>
<name>A0A3N2CYI1_9ACTN</name>
<sequence>MRPHTHDTPDGTTAEELAVGWYRHPSRPLDHRFWDGRAWTDWDGRAADPPVPPQREDRPPPAQTS</sequence>
<feature type="region of interest" description="Disordered" evidence="1">
    <location>
        <begin position="40"/>
        <end position="65"/>
    </location>
</feature>
<evidence type="ECO:0000313" key="2">
    <source>
        <dbReference type="EMBL" id="ROR92600.1"/>
    </source>
</evidence>
<gene>
    <name evidence="2" type="ORF">EDD33_3493</name>
</gene>
<dbReference type="AlphaFoldDB" id="A0A3N2CYI1"/>
<dbReference type="EMBL" id="RKHO01000001">
    <property type="protein sequence ID" value="ROR92600.1"/>
    <property type="molecule type" value="Genomic_DNA"/>
</dbReference>
<evidence type="ECO:0008006" key="4">
    <source>
        <dbReference type="Google" id="ProtNLM"/>
    </source>
</evidence>
<protein>
    <recommendedName>
        <fullName evidence="4">DUF2510 domain-containing protein</fullName>
    </recommendedName>
</protein>